<keyword evidence="6" id="KW-0408">Iron</keyword>
<evidence type="ECO:0000256" key="3">
    <source>
        <dbReference type="ARBA" id="ARBA00022896"/>
    </source>
</evidence>
<accession>A0AAQ4DZA5</accession>
<proteinExistence type="predicted"/>
<dbReference type="GO" id="GO:0031418">
    <property type="term" value="F:L-ascorbic acid binding"/>
    <property type="evidence" value="ECO:0007669"/>
    <property type="project" value="UniProtKB-KW"/>
</dbReference>
<keyword evidence="5" id="KW-0560">Oxidoreductase</keyword>
<dbReference type="AlphaFoldDB" id="A0AAQ4DZA5"/>
<keyword evidence="4" id="KW-0223">Dioxygenase</keyword>
<evidence type="ECO:0000256" key="1">
    <source>
        <dbReference type="ARBA" id="ARBA00001961"/>
    </source>
</evidence>
<evidence type="ECO:0000313" key="8">
    <source>
        <dbReference type="EMBL" id="KAK8767795.1"/>
    </source>
</evidence>
<comment type="caution">
    <text evidence="8">The sequence shown here is derived from an EMBL/GenBank/DDBJ whole genome shotgun (WGS) entry which is preliminary data.</text>
</comment>
<evidence type="ECO:0000256" key="4">
    <source>
        <dbReference type="ARBA" id="ARBA00022964"/>
    </source>
</evidence>
<evidence type="ECO:0000256" key="2">
    <source>
        <dbReference type="ARBA" id="ARBA00022723"/>
    </source>
</evidence>
<dbReference type="InterPro" id="IPR006620">
    <property type="entry name" value="Pro_4_hyd_alph"/>
</dbReference>
<comment type="cofactor">
    <cofactor evidence="1">
        <name>L-ascorbate</name>
        <dbReference type="ChEBI" id="CHEBI:38290"/>
    </cofactor>
</comment>
<sequence>MQVSWLWDVQHPLLQRLTRRITTATSLSLESAEAYQVSNYGLGGHYTPHTDAQSFEQAADKTNVNDGARLATVIAYLTDVEAGGATAFTHLGIGVKPRVGDALFWYDMEPYDGSEAPIHFSFWHQKRRVDERTEHVGCPVLSGSKWITTKWIRERTNVIVRYNTPG</sequence>
<evidence type="ECO:0000256" key="5">
    <source>
        <dbReference type="ARBA" id="ARBA00023002"/>
    </source>
</evidence>
<protein>
    <recommendedName>
        <fullName evidence="7">Fe2OG dioxygenase domain-containing protein</fullName>
    </recommendedName>
</protein>
<dbReference type="SMART" id="SM00702">
    <property type="entry name" value="P4Hc"/>
    <property type="match status" value="1"/>
</dbReference>
<evidence type="ECO:0000259" key="7">
    <source>
        <dbReference type="PROSITE" id="PS51471"/>
    </source>
</evidence>
<name>A0AAQ4DZA5_AMBAM</name>
<organism evidence="8 9">
    <name type="scientific">Amblyomma americanum</name>
    <name type="common">Lone star tick</name>
    <dbReference type="NCBI Taxonomy" id="6943"/>
    <lineage>
        <taxon>Eukaryota</taxon>
        <taxon>Metazoa</taxon>
        <taxon>Ecdysozoa</taxon>
        <taxon>Arthropoda</taxon>
        <taxon>Chelicerata</taxon>
        <taxon>Arachnida</taxon>
        <taxon>Acari</taxon>
        <taxon>Parasitiformes</taxon>
        <taxon>Ixodida</taxon>
        <taxon>Ixodoidea</taxon>
        <taxon>Ixodidae</taxon>
        <taxon>Amblyomminae</taxon>
        <taxon>Amblyomma</taxon>
    </lineage>
</organism>
<keyword evidence="9" id="KW-1185">Reference proteome</keyword>
<evidence type="ECO:0000256" key="6">
    <source>
        <dbReference type="ARBA" id="ARBA00023004"/>
    </source>
</evidence>
<reference evidence="8 9" key="1">
    <citation type="journal article" date="2023" name="Arcadia Sci">
        <title>De novo assembly of a long-read Amblyomma americanum tick genome.</title>
        <authorList>
            <person name="Chou S."/>
            <person name="Poskanzer K.E."/>
            <person name="Rollins M."/>
            <person name="Thuy-Boun P.S."/>
        </authorList>
    </citation>
    <scope>NUCLEOTIDE SEQUENCE [LARGE SCALE GENOMIC DNA]</scope>
    <source>
        <strain evidence="8">F_SG_1</strain>
        <tissue evidence="8">Salivary glands</tissue>
    </source>
</reference>
<dbReference type="PANTHER" id="PTHR10869">
    <property type="entry name" value="PROLYL 4-HYDROXYLASE ALPHA SUBUNIT"/>
    <property type="match status" value="1"/>
</dbReference>
<dbReference type="PROSITE" id="PS51471">
    <property type="entry name" value="FE2OG_OXY"/>
    <property type="match status" value="1"/>
</dbReference>
<gene>
    <name evidence="8" type="ORF">V5799_005424</name>
</gene>
<dbReference type="EMBL" id="JARKHS020024978">
    <property type="protein sequence ID" value="KAK8767795.1"/>
    <property type="molecule type" value="Genomic_DNA"/>
</dbReference>
<dbReference type="GO" id="GO:0005506">
    <property type="term" value="F:iron ion binding"/>
    <property type="evidence" value="ECO:0007669"/>
    <property type="project" value="InterPro"/>
</dbReference>
<dbReference type="InterPro" id="IPR005123">
    <property type="entry name" value="Oxoglu/Fe-dep_dioxygenase_dom"/>
</dbReference>
<evidence type="ECO:0000313" key="9">
    <source>
        <dbReference type="Proteomes" id="UP001321473"/>
    </source>
</evidence>
<keyword evidence="3" id="KW-0847">Vitamin C</keyword>
<keyword evidence="2" id="KW-0479">Metal-binding</keyword>
<dbReference type="PANTHER" id="PTHR10869:SF244">
    <property type="entry name" value="PROLYL 4-HYDROXYLASE SUBUNIT ALPHA-2"/>
    <property type="match status" value="1"/>
</dbReference>
<dbReference type="Gene3D" id="2.60.120.620">
    <property type="entry name" value="q2cbj1_9rhob like domain"/>
    <property type="match status" value="1"/>
</dbReference>
<dbReference type="InterPro" id="IPR045054">
    <property type="entry name" value="P4HA-like"/>
</dbReference>
<dbReference type="GO" id="GO:0005783">
    <property type="term" value="C:endoplasmic reticulum"/>
    <property type="evidence" value="ECO:0007669"/>
    <property type="project" value="TreeGrafter"/>
</dbReference>
<dbReference type="InterPro" id="IPR044862">
    <property type="entry name" value="Pro_4_hyd_alph_FE2OG_OXY"/>
</dbReference>
<dbReference type="Pfam" id="PF13640">
    <property type="entry name" value="2OG-FeII_Oxy_3"/>
    <property type="match status" value="1"/>
</dbReference>
<dbReference type="GO" id="GO:0004656">
    <property type="term" value="F:procollagen-proline 4-dioxygenase activity"/>
    <property type="evidence" value="ECO:0007669"/>
    <property type="project" value="TreeGrafter"/>
</dbReference>
<feature type="domain" description="Fe2OG dioxygenase" evidence="7">
    <location>
        <begin position="31"/>
        <end position="154"/>
    </location>
</feature>
<dbReference type="Proteomes" id="UP001321473">
    <property type="component" value="Unassembled WGS sequence"/>
</dbReference>